<evidence type="ECO:0000313" key="3">
    <source>
        <dbReference type="Proteomes" id="UP001216150"/>
    </source>
</evidence>
<dbReference type="EMBL" id="JAQJAC010000004">
    <property type="protein sequence ID" value="KAJ5586651.1"/>
    <property type="molecule type" value="Genomic_DNA"/>
</dbReference>
<keyword evidence="1" id="KW-0732">Signal</keyword>
<gene>
    <name evidence="2" type="ORF">N7450_006438</name>
</gene>
<keyword evidence="3" id="KW-1185">Reference proteome</keyword>
<dbReference type="Proteomes" id="UP001216150">
    <property type="component" value="Unassembled WGS sequence"/>
</dbReference>
<reference evidence="2 3" key="1">
    <citation type="journal article" date="2023" name="IMA Fungus">
        <title>Comparative genomic study of the Penicillium genus elucidates a diverse pangenome and 15 lateral gene transfer events.</title>
        <authorList>
            <person name="Petersen C."/>
            <person name="Sorensen T."/>
            <person name="Nielsen M.R."/>
            <person name="Sondergaard T.E."/>
            <person name="Sorensen J.L."/>
            <person name="Fitzpatrick D.A."/>
            <person name="Frisvad J.C."/>
            <person name="Nielsen K.L."/>
        </authorList>
    </citation>
    <scope>NUCLEOTIDE SEQUENCE [LARGE SCALE GENOMIC DNA]</scope>
    <source>
        <strain evidence="2 3">IBT 29057</strain>
    </source>
</reference>
<protein>
    <submittedName>
        <fullName evidence="2">Uncharacterized protein</fullName>
    </submittedName>
</protein>
<organism evidence="2 3">
    <name type="scientific">Penicillium hetheringtonii</name>
    <dbReference type="NCBI Taxonomy" id="911720"/>
    <lineage>
        <taxon>Eukaryota</taxon>
        <taxon>Fungi</taxon>
        <taxon>Dikarya</taxon>
        <taxon>Ascomycota</taxon>
        <taxon>Pezizomycotina</taxon>
        <taxon>Eurotiomycetes</taxon>
        <taxon>Eurotiomycetidae</taxon>
        <taxon>Eurotiales</taxon>
        <taxon>Aspergillaceae</taxon>
        <taxon>Penicillium</taxon>
    </lineage>
</organism>
<proteinExistence type="predicted"/>
<sequence length="99" mass="11662">MPLHDFRGYRAWPLIAVPLLSITQFAQAARPRKWRIRRTLTHDVIEENTKLYSVLRTYYTTGVIGETWRGHIIPVRAEVPVDVPHLLNFPSKTPADWWR</sequence>
<evidence type="ECO:0000256" key="1">
    <source>
        <dbReference type="SAM" id="SignalP"/>
    </source>
</evidence>
<comment type="caution">
    <text evidence="2">The sequence shown here is derived from an EMBL/GenBank/DDBJ whole genome shotgun (WGS) entry which is preliminary data.</text>
</comment>
<accession>A0AAD6DLV6</accession>
<name>A0AAD6DLV6_9EURO</name>
<feature type="chain" id="PRO_5042233596" evidence="1">
    <location>
        <begin position="29"/>
        <end position="99"/>
    </location>
</feature>
<evidence type="ECO:0000313" key="2">
    <source>
        <dbReference type="EMBL" id="KAJ5586651.1"/>
    </source>
</evidence>
<feature type="signal peptide" evidence="1">
    <location>
        <begin position="1"/>
        <end position="28"/>
    </location>
</feature>
<dbReference type="AlphaFoldDB" id="A0AAD6DLV6"/>